<dbReference type="Gene3D" id="3.40.50.300">
    <property type="entry name" value="P-loop containing nucleotide triphosphate hydrolases"/>
    <property type="match status" value="1"/>
</dbReference>
<dbReference type="Proteomes" id="UP000298246">
    <property type="component" value="Unassembled WGS sequence"/>
</dbReference>
<comment type="caution">
    <text evidence="1">The sequence shown here is derived from an EMBL/GenBank/DDBJ whole genome shotgun (WGS) entry which is preliminary data.</text>
</comment>
<gene>
    <name evidence="1" type="ORF">B5M42_15085</name>
</gene>
<dbReference type="EMBL" id="MYFO01000019">
    <property type="protein sequence ID" value="TFE86408.1"/>
    <property type="molecule type" value="Genomic_DNA"/>
</dbReference>
<evidence type="ECO:0000313" key="1">
    <source>
        <dbReference type="EMBL" id="TFE86408.1"/>
    </source>
</evidence>
<evidence type="ECO:0008006" key="3">
    <source>
        <dbReference type="Google" id="ProtNLM"/>
    </source>
</evidence>
<evidence type="ECO:0000313" key="2">
    <source>
        <dbReference type="Proteomes" id="UP000298246"/>
    </source>
</evidence>
<dbReference type="AlphaFoldDB" id="A0A4Y8PYS4"/>
<organism evidence="1 2">
    <name type="scientific">Paenibacillus athensensis</name>
    <dbReference type="NCBI Taxonomy" id="1967502"/>
    <lineage>
        <taxon>Bacteria</taxon>
        <taxon>Bacillati</taxon>
        <taxon>Bacillota</taxon>
        <taxon>Bacilli</taxon>
        <taxon>Bacillales</taxon>
        <taxon>Paenibacillaceae</taxon>
        <taxon>Paenibacillus</taxon>
    </lineage>
</organism>
<dbReference type="OrthoDB" id="2842408at2"/>
<dbReference type="InterPro" id="IPR027417">
    <property type="entry name" value="P-loop_NTPase"/>
</dbReference>
<reference evidence="1 2" key="1">
    <citation type="submission" date="2017-03" db="EMBL/GenBank/DDBJ databases">
        <title>Isolation of Levoglucosan Utilizing Bacteria.</title>
        <authorList>
            <person name="Arya A.S."/>
        </authorList>
    </citation>
    <scope>NUCLEOTIDE SEQUENCE [LARGE SCALE GENOMIC DNA]</scope>
    <source>
        <strain evidence="1 2">MEC069</strain>
    </source>
</reference>
<dbReference type="SUPFAM" id="SSF52540">
    <property type="entry name" value="P-loop containing nucleoside triphosphate hydrolases"/>
    <property type="match status" value="1"/>
</dbReference>
<proteinExistence type="predicted"/>
<accession>A0A4Y8PYS4</accession>
<name>A0A4Y8PYS4_9BACL</name>
<sequence length="279" mass="31294">MGYNVVFWSPVPGQTGSTSNLIAVSALLGLEYSSRILLLGSAQSQAASLERALVKRRDDAGSDPLYADIGVDALERLIRNNKLLPEMLRDYTIPLLKERFDFLPGTIKPHKTFAAGAHDFLPQMLLTAKRYYDLILIDAGSGARQPLSQMLLQNADAVVVSLNQNLSVLERFFAQNDWQQWLSGKPLLLVLGQYDRYSVYTTRNIKRRFKLKSPLYQIAHSAGLMDAMQEGRVIDFMFRNQSVPKGHEHHFLMQGVRILAQALIEQAGLNKPYFGGKGE</sequence>
<protein>
    <recommendedName>
        <fullName evidence="3">AAA domain-containing protein</fullName>
    </recommendedName>
</protein>
<keyword evidence="2" id="KW-1185">Reference proteome</keyword>